<dbReference type="OrthoDB" id="2384430at2759"/>
<comment type="caution">
    <text evidence="2">The sequence shown here is derived from an EMBL/GenBank/DDBJ whole genome shotgun (WGS) entry which is preliminary data.</text>
</comment>
<feature type="region of interest" description="Disordered" evidence="1">
    <location>
        <begin position="94"/>
        <end position="152"/>
    </location>
</feature>
<keyword evidence="3" id="KW-1185">Reference proteome</keyword>
<feature type="compositionally biased region" description="Basic and acidic residues" evidence="1">
    <location>
        <begin position="451"/>
        <end position="465"/>
    </location>
</feature>
<dbReference type="SMART" id="SM00671">
    <property type="entry name" value="SEL1"/>
    <property type="match status" value="3"/>
</dbReference>
<dbReference type="PANTHER" id="PTHR43628:SF11">
    <property type="entry name" value="PROTEIN DSF2"/>
    <property type="match status" value="1"/>
</dbReference>
<protein>
    <recommendedName>
        <fullName evidence="4">Cell cycle inhibitor Nif1</fullName>
    </recommendedName>
</protein>
<dbReference type="AlphaFoldDB" id="A0A4U0Y2Q5"/>
<accession>A0A4U0Y2Q5</accession>
<feature type="compositionally biased region" description="Polar residues" evidence="1">
    <location>
        <begin position="236"/>
        <end position="248"/>
    </location>
</feature>
<feature type="compositionally biased region" description="Basic and acidic residues" evidence="1">
    <location>
        <begin position="332"/>
        <end position="344"/>
    </location>
</feature>
<feature type="compositionally biased region" description="Polar residues" evidence="1">
    <location>
        <begin position="521"/>
        <end position="530"/>
    </location>
</feature>
<evidence type="ECO:0000256" key="1">
    <source>
        <dbReference type="SAM" id="MobiDB-lite"/>
    </source>
</evidence>
<dbReference type="Proteomes" id="UP000309340">
    <property type="component" value="Unassembled WGS sequence"/>
</dbReference>
<feature type="region of interest" description="Disordered" evidence="1">
    <location>
        <begin position="1"/>
        <end position="42"/>
    </location>
</feature>
<dbReference type="InterPro" id="IPR011990">
    <property type="entry name" value="TPR-like_helical_dom_sf"/>
</dbReference>
<sequence>MGPRPTNLRLDRDEDGWAPPRPPNVDFHLDLPSPRAGEVPPALSPLDAFAMQSRLLAKQFEQEQQNGRRISRLPPVMVQKGFSNRPDYFRNISAGSDSTMSAVPEVRQETSPTSPKGLAVAAGGDHERPISHYPMFGHASKLSRTSPVPTPYYEAQERPERDYFGISAPRASSPEPVDPRLNVEAPSPLIPSLTSSIDSVQSSQPRTFTNGSTHSQRSLRSERGLYPPKSPGNPRSPRSFQSIRSVPQDSGDEEGFAYNGAYGTSSSRKFSGSSNMSRPQSPFRSYPPPMRRSPSMTSEYSSSGAIVPSQKQPAQRAFNFSRPMSSSGRSTHSVDTRPSIDSRKSPRTSVELPFRHPSGASDSTHPSTHSTGPSRQGSHDDVPTPYTTEHIESPVTGQAASGDYFQGGDPVNGAPSYIYTKYSLPRGRAVDRNSIGLTESWGLHQFSWDESQPRPAEESRARQGQDGEATALPMPRRPLSPAGSDKISGTRLSRRDLSISSTATRSRSANPGGRREKPTLHKSTASVQTESTDRTIRATPLHERSLSVELTPEEHLEVGIQAHTTGELSKSTYHLRLAADAGLPTAMLLYALACRHGWGMRANQEDGVMWLRRAIDTAGLEVIDVEATISRASRAPKADPVAEAAERRKRKAQFALAVYELGISYMNGWGCPKDKPLAVRCYEVAGSWGDADALAEAGFCYTQGVGCKKDLKRAAMLYRKAAVLGMSMAGNSWIYKAKYMDDNPISRTSEKDLRSINLVESTVEKPRSRARSIWSRKKDKA</sequence>
<feature type="compositionally biased region" description="Polar residues" evidence="1">
    <location>
        <begin position="200"/>
        <end position="218"/>
    </location>
</feature>
<evidence type="ECO:0000313" key="3">
    <source>
        <dbReference type="Proteomes" id="UP000309340"/>
    </source>
</evidence>
<dbReference type="EMBL" id="NAJQ01000003">
    <property type="protein sequence ID" value="TKA83737.1"/>
    <property type="molecule type" value="Genomic_DNA"/>
</dbReference>
<feature type="compositionally biased region" description="Low complexity" evidence="1">
    <location>
        <begin position="500"/>
        <end position="509"/>
    </location>
</feature>
<reference evidence="2 3" key="1">
    <citation type="submission" date="2017-03" db="EMBL/GenBank/DDBJ databases">
        <title>Genomes of endolithic fungi from Antarctica.</title>
        <authorList>
            <person name="Coleine C."/>
            <person name="Masonjones S."/>
            <person name="Stajich J.E."/>
        </authorList>
    </citation>
    <scope>NUCLEOTIDE SEQUENCE [LARGE SCALE GENOMIC DNA]</scope>
    <source>
        <strain evidence="2 3">CCFEE 5184</strain>
    </source>
</reference>
<evidence type="ECO:0000313" key="2">
    <source>
        <dbReference type="EMBL" id="TKA83737.1"/>
    </source>
</evidence>
<organism evidence="2 3">
    <name type="scientific">Friedmanniomyces simplex</name>
    <dbReference type="NCBI Taxonomy" id="329884"/>
    <lineage>
        <taxon>Eukaryota</taxon>
        <taxon>Fungi</taxon>
        <taxon>Dikarya</taxon>
        <taxon>Ascomycota</taxon>
        <taxon>Pezizomycotina</taxon>
        <taxon>Dothideomycetes</taxon>
        <taxon>Dothideomycetidae</taxon>
        <taxon>Mycosphaerellales</taxon>
        <taxon>Teratosphaeriaceae</taxon>
        <taxon>Friedmanniomyces</taxon>
    </lineage>
</organism>
<name>A0A4U0Y2Q5_9PEZI</name>
<feature type="compositionally biased region" description="Polar residues" evidence="1">
    <location>
        <begin position="299"/>
        <end position="313"/>
    </location>
</feature>
<dbReference type="GO" id="GO:0032153">
    <property type="term" value="C:cell division site"/>
    <property type="evidence" value="ECO:0007669"/>
    <property type="project" value="TreeGrafter"/>
</dbReference>
<dbReference type="InterPro" id="IPR006597">
    <property type="entry name" value="Sel1-like"/>
</dbReference>
<dbReference type="Pfam" id="PF08238">
    <property type="entry name" value="Sel1"/>
    <property type="match status" value="3"/>
</dbReference>
<gene>
    <name evidence="2" type="ORF">B0A55_00039</name>
</gene>
<dbReference type="Gene3D" id="1.25.40.10">
    <property type="entry name" value="Tetratricopeptide repeat domain"/>
    <property type="match status" value="1"/>
</dbReference>
<feature type="compositionally biased region" description="Polar residues" evidence="1">
    <location>
        <begin position="322"/>
        <end position="331"/>
    </location>
</feature>
<feature type="compositionally biased region" description="Low complexity" evidence="1">
    <location>
        <begin position="265"/>
        <end position="284"/>
    </location>
</feature>
<dbReference type="PANTHER" id="PTHR43628">
    <property type="entry name" value="ACTIVATOR OF C KINASE PROTEIN 1-RELATED"/>
    <property type="match status" value="1"/>
</dbReference>
<feature type="region of interest" description="Disordered" evidence="1">
    <location>
        <begin position="165"/>
        <end position="408"/>
    </location>
</feature>
<proteinExistence type="predicted"/>
<dbReference type="GO" id="GO:0010972">
    <property type="term" value="P:negative regulation of G2/M transition of mitotic cell cycle"/>
    <property type="evidence" value="ECO:0007669"/>
    <property type="project" value="TreeGrafter"/>
</dbReference>
<dbReference type="STRING" id="329884.A0A4U0Y2Q5"/>
<evidence type="ECO:0008006" key="4">
    <source>
        <dbReference type="Google" id="ProtNLM"/>
    </source>
</evidence>
<feature type="compositionally biased region" description="Low complexity" evidence="1">
    <location>
        <begin position="361"/>
        <end position="374"/>
    </location>
</feature>
<dbReference type="InterPro" id="IPR052945">
    <property type="entry name" value="Mitotic_Regulator"/>
</dbReference>
<feature type="region of interest" description="Disordered" evidence="1">
    <location>
        <begin position="446"/>
        <end position="534"/>
    </location>
</feature>
<dbReference type="SUPFAM" id="SSF81901">
    <property type="entry name" value="HCP-like"/>
    <property type="match status" value="1"/>
</dbReference>
<feature type="compositionally biased region" description="Low complexity" evidence="1">
    <location>
        <begin position="186"/>
        <end position="199"/>
    </location>
</feature>